<feature type="compositionally biased region" description="Low complexity" evidence="1">
    <location>
        <begin position="36"/>
        <end position="53"/>
    </location>
</feature>
<feature type="compositionally biased region" description="Polar residues" evidence="1">
    <location>
        <begin position="156"/>
        <end position="173"/>
    </location>
</feature>
<name>A0A182MYU3_9DIPT</name>
<evidence type="ECO:0000313" key="3">
    <source>
        <dbReference type="Proteomes" id="UP000075884"/>
    </source>
</evidence>
<proteinExistence type="predicted"/>
<feature type="compositionally biased region" description="Low complexity" evidence="1">
    <location>
        <begin position="132"/>
        <end position="143"/>
    </location>
</feature>
<accession>A0A182MYU3</accession>
<sequence length="585" mass="63225">MSREAMPNNSRMPETLEQLKIGLENITHVHVNTNKSSGSTSLSSQASATALSAMVSPHPAPYPMQSEATQQQPTQGMVFYQSHEYIISDGRCGTSIDTTSEPALTAVTMAKTQDYVVEGTSYAAVVAGDFPSQPMQQSSSTSQDLSIIGPHEKKQQNASRRTSSELTNSSTITDPVEGTAMKNLFANCSTITDAVEGTAMKSLIDAELNIVNAGAEGAEHNQEKRLSNQSSVDRIDSSSSLVGLQLKLSQLTIGAELSKGSSTVAPDQLSLAQHMHSVATSPSVENSGELFVVNDAKPLIRKVSRFQVQTVQESPRAVEQQPQVIVQQKSSIAMIPSDKQTCTAFSSPTEERSCQLFPSQQQQTASVVCEVPTTNDLETKLSQVLPKTPNMETIAPNFNIALSQPSIQQQPVALPPNSLSTGYVTSTSNNVTIPAPAVQNQPSHTLQQPSQTQIQIQPQAPMQTNANNGTQGLLLDGPSFTVLSQQTQPVAILPSSQSRQLQHPPEPSFNNADIGHNLLAIQNHLCALQLMPSARQQLQLLLQRQHIEHEELKLRHFLELEKFLKQQKEEMKPAQVAVPPAPVSS</sequence>
<organism evidence="2 3">
    <name type="scientific">Anopheles dirus</name>
    <dbReference type="NCBI Taxonomy" id="7168"/>
    <lineage>
        <taxon>Eukaryota</taxon>
        <taxon>Metazoa</taxon>
        <taxon>Ecdysozoa</taxon>
        <taxon>Arthropoda</taxon>
        <taxon>Hexapoda</taxon>
        <taxon>Insecta</taxon>
        <taxon>Pterygota</taxon>
        <taxon>Neoptera</taxon>
        <taxon>Endopterygota</taxon>
        <taxon>Diptera</taxon>
        <taxon>Nematocera</taxon>
        <taxon>Culicoidea</taxon>
        <taxon>Culicidae</taxon>
        <taxon>Anophelinae</taxon>
        <taxon>Anopheles</taxon>
    </lineage>
</organism>
<feature type="region of interest" description="Disordered" evidence="1">
    <location>
        <begin position="132"/>
        <end position="174"/>
    </location>
</feature>
<keyword evidence="3" id="KW-1185">Reference proteome</keyword>
<protein>
    <submittedName>
        <fullName evidence="2">Uncharacterized protein</fullName>
    </submittedName>
</protein>
<dbReference type="STRING" id="7168.A0A182MYU3"/>
<evidence type="ECO:0000256" key="1">
    <source>
        <dbReference type="SAM" id="MobiDB-lite"/>
    </source>
</evidence>
<feature type="region of interest" description="Disordered" evidence="1">
    <location>
        <begin position="32"/>
        <end position="73"/>
    </location>
</feature>
<dbReference type="Proteomes" id="UP000075884">
    <property type="component" value="Unassembled WGS sequence"/>
</dbReference>
<dbReference type="VEuPathDB" id="VectorBase:ADIR000548"/>
<dbReference type="AlphaFoldDB" id="A0A182MYU3"/>
<reference evidence="3" key="1">
    <citation type="submission" date="2013-03" db="EMBL/GenBank/DDBJ databases">
        <title>The Genome Sequence of Anopheles dirus WRAIR2.</title>
        <authorList>
            <consortium name="The Broad Institute Genomics Platform"/>
            <person name="Neafsey D.E."/>
            <person name="Walton C."/>
            <person name="Walker B."/>
            <person name="Young S.K."/>
            <person name="Zeng Q."/>
            <person name="Gargeya S."/>
            <person name="Fitzgerald M."/>
            <person name="Haas B."/>
            <person name="Abouelleil A."/>
            <person name="Allen A.W."/>
            <person name="Alvarado L."/>
            <person name="Arachchi H.M."/>
            <person name="Berlin A.M."/>
            <person name="Chapman S.B."/>
            <person name="Gainer-Dewar J."/>
            <person name="Goldberg J."/>
            <person name="Griggs A."/>
            <person name="Gujja S."/>
            <person name="Hansen M."/>
            <person name="Howarth C."/>
            <person name="Imamovic A."/>
            <person name="Ireland A."/>
            <person name="Larimer J."/>
            <person name="McCowan C."/>
            <person name="Murphy C."/>
            <person name="Pearson M."/>
            <person name="Poon T.W."/>
            <person name="Priest M."/>
            <person name="Roberts A."/>
            <person name="Saif S."/>
            <person name="Shea T."/>
            <person name="Sisk P."/>
            <person name="Sykes S."/>
            <person name="Wortman J."/>
            <person name="Nusbaum C."/>
            <person name="Birren B."/>
        </authorList>
    </citation>
    <scope>NUCLEOTIDE SEQUENCE [LARGE SCALE GENOMIC DNA]</scope>
    <source>
        <strain evidence="3">WRAIR2</strain>
    </source>
</reference>
<evidence type="ECO:0000313" key="2">
    <source>
        <dbReference type="EnsemblMetazoa" id="ADIR000548-PA"/>
    </source>
</evidence>
<dbReference type="EnsemblMetazoa" id="ADIR000548-RA">
    <property type="protein sequence ID" value="ADIR000548-PA"/>
    <property type="gene ID" value="ADIR000548"/>
</dbReference>
<reference evidence="2" key="2">
    <citation type="submission" date="2020-05" db="UniProtKB">
        <authorList>
            <consortium name="EnsemblMetazoa"/>
        </authorList>
    </citation>
    <scope>IDENTIFICATION</scope>
    <source>
        <strain evidence="2">WRAIR2</strain>
    </source>
</reference>